<evidence type="ECO:0000313" key="2">
    <source>
        <dbReference type="Proteomes" id="UP000002608"/>
    </source>
</evidence>
<organism evidence="1 2">
    <name type="scientific">Shewanella pealeana (strain ATCC 700345 / ANG-SQ1)</name>
    <dbReference type="NCBI Taxonomy" id="398579"/>
    <lineage>
        <taxon>Bacteria</taxon>
        <taxon>Pseudomonadati</taxon>
        <taxon>Pseudomonadota</taxon>
        <taxon>Gammaproteobacteria</taxon>
        <taxon>Alteromonadales</taxon>
        <taxon>Shewanellaceae</taxon>
        <taxon>Shewanella</taxon>
    </lineage>
</organism>
<dbReference type="RefSeq" id="WP_012153286.1">
    <property type="nucleotide sequence ID" value="NC_009901.1"/>
</dbReference>
<gene>
    <name evidence="1" type="ordered locus">Spea_0009</name>
</gene>
<dbReference type="KEGG" id="spl:Spea_0009"/>
<dbReference type="Proteomes" id="UP000002608">
    <property type="component" value="Chromosome"/>
</dbReference>
<name>A8GYF1_SHEPA</name>
<dbReference type="AlphaFoldDB" id="A8GYF1"/>
<reference evidence="1 2" key="1">
    <citation type="submission" date="2007-10" db="EMBL/GenBank/DDBJ databases">
        <title>Complete sequence of Shewanella pealeana ATCC 700345.</title>
        <authorList>
            <consortium name="US DOE Joint Genome Institute"/>
            <person name="Copeland A."/>
            <person name="Lucas S."/>
            <person name="Lapidus A."/>
            <person name="Barry K."/>
            <person name="Glavina del Rio T."/>
            <person name="Dalin E."/>
            <person name="Tice H."/>
            <person name="Pitluck S."/>
            <person name="Chertkov O."/>
            <person name="Brettin T."/>
            <person name="Bruce D."/>
            <person name="Detter J.C."/>
            <person name="Han C."/>
            <person name="Schmutz J."/>
            <person name="Larimer F."/>
            <person name="Land M."/>
            <person name="Hauser L."/>
            <person name="Kyrpides N."/>
            <person name="Kim E."/>
            <person name="Zhao J.-S.Z."/>
            <person name="Manno D."/>
            <person name="Hawari J."/>
            <person name="Richardson P."/>
        </authorList>
    </citation>
    <scope>NUCLEOTIDE SEQUENCE [LARGE SCALE GENOMIC DNA]</scope>
    <source>
        <strain evidence="2">ATCC 700345 / ANG-SQ1</strain>
    </source>
</reference>
<sequence length="221" mass="24435">MNTSRVIALVFVSITLSVLATQLFLNSPTPTVQSLEDSTEKLLPLANEKKLADYSDTNISKEAVLPPVQQVTLELQESPNNRYTKLIDEASINALFVDEQGTVDSSAMTHVLTVGMADFIEQASRLQTSSELAVNRQEKLNQQLIILKDLAIYDQHVACSGRICALSLTTNEVTENNRKLLSEFDNNNSFVNSTINSTGEVEFKAIYLHSEDPSKLVMTQP</sequence>
<proteinExistence type="predicted"/>
<dbReference type="OrthoDB" id="6272871at2"/>
<dbReference type="eggNOG" id="ENOG5033JG8">
    <property type="taxonomic scope" value="Bacteria"/>
</dbReference>
<dbReference type="EMBL" id="CP000851">
    <property type="protein sequence ID" value="ABV85338.1"/>
    <property type="molecule type" value="Genomic_DNA"/>
</dbReference>
<dbReference type="HOGENOM" id="CLU_1249913_0_0_6"/>
<keyword evidence="2" id="KW-1185">Reference proteome</keyword>
<evidence type="ECO:0000313" key="1">
    <source>
        <dbReference type="EMBL" id="ABV85338.1"/>
    </source>
</evidence>
<protein>
    <submittedName>
        <fullName evidence="1">Uncharacterized protein</fullName>
    </submittedName>
</protein>
<accession>A8GYF1</accession>